<organism evidence="1 2">
    <name type="scientific">Babesia caballi</name>
    <dbReference type="NCBI Taxonomy" id="5871"/>
    <lineage>
        <taxon>Eukaryota</taxon>
        <taxon>Sar</taxon>
        <taxon>Alveolata</taxon>
        <taxon>Apicomplexa</taxon>
        <taxon>Aconoidasida</taxon>
        <taxon>Piroplasmida</taxon>
        <taxon>Babesiidae</taxon>
        <taxon>Babesia</taxon>
    </lineage>
</organism>
<dbReference type="AlphaFoldDB" id="A0AAV4LNA2"/>
<accession>A0AAV4LNA2</accession>
<keyword evidence="2" id="KW-1185">Reference proteome</keyword>
<gene>
    <name evidence="1" type="ORF">BcabD6B2_08550</name>
</gene>
<sequence>MASNIIIQLAVRRRVRHRGEEVKHLADGLRSVNGMFGGSNLLVPEVARCAVEQRGEGAVGIAACRPIELLPKLRGEAHVRVIGMCKGRSRRRLELTKLIECTIRNMRARATALNKSAVGKRQIPPPAAFLMAPPVDIGEGLVVEGEAAEEDLGACLDRIRIILHITPLGLRIRFLIIVRRICFSLKLGDEGRGGVADGGEDGGVGEEILLVRISIDFANFAVKIWGGAGDASNASLKLFIV</sequence>
<name>A0AAV4LNA2_BABCB</name>
<dbReference type="EMBL" id="BPLF01000001">
    <property type="protein sequence ID" value="GIX61420.1"/>
    <property type="molecule type" value="Genomic_DNA"/>
</dbReference>
<dbReference type="Proteomes" id="UP001497744">
    <property type="component" value="Unassembled WGS sequence"/>
</dbReference>
<dbReference type="GeneID" id="94192903"/>
<evidence type="ECO:0000313" key="1">
    <source>
        <dbReference type="EMBL" id="GIX61420.1"/>
    </source>
</evidence>
<proteinExistence type="predicted"/>
<evidence type="ECO:0000313" key="2">
    <source>
        <dbReference type="Proteomes" id="UP001497744"/>
    </source>
</evidence>
<protein>
    <submittedName>
        <fullName evidence="1">Uncharacterized protein</fullName>
    </submittedName>
</protein>
<reference evidence="1 2" key="1">
    <citation type="submission" date="2021-06" db="EMBL/GenBank/DDBJ databases">
        <title>Genome sequence of Babesia caballi.</title>
        <authorList>
            <person name="Yamagishi J."/>
            <person name="Kidaka T."/>
            <person name="Ochi A."/>
        </authorList>
    </citation>
    <scope>NUCLEOTIDE SEQUENCE [LARGE SCALE GENOMIC DNA]</scope>
    <source>
        <strain evidence="1">USDA-D6B2</strain>
    </source>
</reference>
<comment type="caution">
    <text evidence="1">The sequence shown here is derived from an EMBL/GenBank/DDBJ whole genome shotgun (WGS) entry which is preliminary data.</text>
</comment>
<dbReference type="RefSeq" id="XP_067713491.1">
    <property type="nucleotide sequence ID" value="XM_067857390.1"/>
</dbReference>